<evidence type="ECO:0000313" key="1">
    <source>
        <dbReference type="EMBL" id="BBB91710.1"/>
    </source>
</evidence>
<organism evidence="1 2">
    <name type="scientific">Methylomusa anaerophila</name>
    <dbReference type="NCBI Taxonomy" id="1930071"/>
    <lineage>
        <taxon>Bacteria</taxon>
        <taxon>Bacillati</taxon>
        <taxon>Bacillota</taxon>
        <taxon>Negativicutes</taxon>
        <taxon>Selenomonadales</taxon>
        <taxon>Sporomusaceae</taxon>
        <taxon>Methylomusa</taxon>
    </lineage>
</organism>
<dbReference type="AlphaFoldDB" id="A0A348AKW2"/>
<protein>
    <recommendedName>
        <fullName evidence="3">FlgN protein</fullName>
    </recommendedName>
</protein>
<dbReference type="KEGG" id="mana:MAMMFC1_02394"/>
<name>A0A348AKW2_9FIRM</name>
<dbReference type="RefSeq" id="WP_232035427.1">
    <property type="nucleotide sequence ID" value="NZ_AP018449.1"/>
</dbReference>
<keyword evidence="2" id="KW-1185">Reference proteome</keyword>
<proteinExistence type="predicted"/>
<reference evidence="1 2" key="1">
    <citation type="journal article" date="2018" name="Int. J. Syst. Evol. Microbiol.">
        <title>Methylomusa anaerophila gen. nov., sp. nov., an anaerobic methanol-utilizing bacterium isolated from a microbial fuel cell.</title>
        <authorList>
            <person name="Amano N."/>
            <person name="Yamamuro A."/>
            <person name="Miyahara M."/>
            <person name="Kouzuma A."/>
            <person name="Abe T."/>
            <person name="Watanabe K."/>
        </authorList>
    </citation>
    <scope>NUCLEOTIDE SEQUENCE [LARGE SCALE GENOMIC DNA]</scope>
    <source>
        <strain evidence="1 2">MMFC1</strain>
    </source>
</reference>
<gene>
    <name evidence="1" type="ORF">MAMMFC1_02394</name>
</gene>
<accession>A0A348AKW2</accession>
<evidence type="ECO:0000313" key="2">
    <source>
        <dbReference type="Proteomes" id="UP000276437"/>
    </source>
</evidence>
<sequence>MLRTKPTQGNAMADVLTRGIRQLWLDYQFLTIEINKFAEQQHLELVSELMSQREKLQTIIAERNDTEFIYSEEGIEILKNIQELNQLAGQKLQFMSNRAKQQRSVSQAYEGTGEAFSVGRRMNRET</sequence>
<evidence type="ECO:0008006" key="3">
    <source>
        <dbReference type="Google" id="ProtNLM"/>
    </source>
</evidence>
<dbReference type="Proteomes" id="UP000276437">
    <property type="component" value="Chromosome"/>
</dbReference>
<dbReference type="EMBL" id="AP018449">
    <property type="protein sequence ID" value="BBB91710.1"/>
    <property type="molecule type" value="Genomic_DNA"/>
</dbReference>